<keyword evidence="4" id="KW-0138">CF(0)</keyword>
<dbReference type="GO" id="GO:0015078">
    <property type="term" value="F:proton transmembrane transporter activity"/>
    <property type="evidence" value="ECO:0007669"/>
    <property type="project" value="InterPro"/>
</dbReference>
<dbReference type="InterPro" id="IPR008387">
    <property type="entry name" value="ATP_synth_f6_mt"/>
</dbReference>
<organism evidence="16 17">
    <name type="scientific">Gymnodraco acuticeps</name>
    <name type="common">Antarctic dragonfish</name>
    <dbReference type="NCBI Taxonomy" id="8218"/>
    <lineage>
        <taxon>Eukaryota</taxon>
        <taxon>Metazoa</taxon>
        <taxon>Chordata</taxon>
        <taxon>Craniata</taxon>
        <taxon>Vertebrata</taxon>
        <taxon>Euteleostomi</taxon>
        <taxon>Actinopterygii</taxon>
        <taxon>Neopterygii</taxon>
        <taxon>Teleostei</taxon>
        <taxon>Neoteleostei</taxon>
        <taxon>Acanthomorphata</taxon>
        <taxon>Eupercaria</taxon>
        <taxon>Perciformes</taxon>
        <taxon>Notothenioidei</taxon>
        <taxon>Bathydraconidae</taxon>
        <taxon>Gymnodraco</taxon>
    </lineage>
</organism>
<evidence type="ECO:0000256" key="5">
    <source>
        <dbReference type="ARBA" id="ARBA00022781"/>
    </source>
</evidence>
<evidence type="ECO:0000256" key="9">
    <source>
        <dbReference type="ARBA" id="ARBA00023136"/>
    </source>
</evidence>
<feature type="region of interest" description="Disordered" evidence="15">
    <location>
        <begin position="980"/>
        <end position="1003"/>
    </location>
</feature>
<comment type="subunit">
    <text evidence="12">Component of the ATP synthase complex composed at least of ATP5F1A/subunit alpha, ATP5F1B/subunit beta, ATP5MC1/subunit c (homooctomer), MT-ATP6/subunit a, MT-ATP8/subunit 8, ATP5ME/subunit e, ATP5MF/subunit f, ATP5MG/subunit g, ATP5MK/subunit k, ATP5MJ/subunit j, ATP5F1C/subunit gamma, ATP5F1D/subunit delta, ATP5F1E/subunit epsilon, ATP5PF/subunit F6, ATP5PB/subunit b, ATP5PD/subunit d, ATP5PO/subunit OSCP. ATP synthase complex consists of a soluble F(1) head domain (subunits alpha(3) and beta(3)) - the catalytic core - and a membrane F(0) domain - the membrane proton channel (subunits c, a, 8, e, f, g, k and j). These two domains are linked by a central stalk (subunits gamma, delta, and epsilon) rotating inside the F1 region and a stationary peripheral stalk (subunits F6, b, d, and OSCP).</text>
</comment>
<keyword evidence="3" id="KW-0813">Transport</keyword>
<dbReference type="FunFam" id="1.10.246.110:FF:000001">
    <property type="entry name" value="ATP synthase-coupling factor 6, mitochondrial"/>
    <property type="match status" value="1"/>
</dbReference>
<evidence type="ECO:0000256" key="8">
    <source>
        <dbReference type="ARBA" id="ARBA00023128"/>
    </source>
</evidence>
<evidence type="ECO:0000256" key="13">
    <source>
        <dbReference type="ARBA" id="ARBA00073749"/>
    </source>
</evidence>
<evidence type="ECO:0000313" key="17">
    <source>
        <dbReference type="RefSeq" id="XP_034072384.1"/>
    </source>
</evidence>
<protein>
    <recommendedName>
        <fullName evidence="13">ATP synthase peripheral stalk subunit F6, mitochondrial</fullName>
    </recommendedName>
    <alternativeName>
        <fullName evidence="10">ATP synthase peripheral stalk subunit F6</fullName>
    </alternativeName>
</protein>
<dbReference type="KEGG" id="gacu:117546306"/>
<sequence length="1003" mass="109307">MAAVLLRRGTGLCCFHRELCRVVWRSQTALYSFKSSDRNPPRRTHIKKAKTQPAVDVFKLLEQIFSYRRPGSTPPAAQGQHSRTRPTTPPTTTSNVPNCSKREPAVSLVSSTTKQVSDDLSKVTVPASSTTSAALASNTSAIESHTLTEAKETKEETDSVLLSSAHSQETNMETSSSSALTVETSIETALKSVEPEISPVETLEVRAVFAIDAPAEKVTDSEVSYSTKEELISGTTESVEIINSPVETLETGAAVSEMTQKVETNTTDLGFGNLSHTAEEIPLIETTESPIEANHVALESLETIPHVVEGPVEPTIDVTVHLASPNVETQSTDSGSVNLWHTDQEETLIETTHFNLETIDTQAAVGSIETTIEDKADTTTQQIQIHFPVETLETEAAVLEHPVQSSIDVTVHAVETKSTDSGVSSSTKEEPLIETIEPVAAIHVPLEPIETKTADAEGSVETTLEMQTNSTDLGLVNLSHTTKEEPLIETMEAHNLSFVTLETEAAVSEHPVETTVDVTAQVEDLKVETQSTDSGLDDLSYTAKEEALIERTVETSTSAFSEGPIEPTIETEEAGNLSHAALILNAQDTLPLNNESNVESCLVNVDEALIASLKNKEHIPTTFFVEGELLKEIGANDKAAVTETENLSDDERDVLTQVPSSFSEDLHGLKGTSGMLVKELLCHVPAELSKTPEAKGEHTEEEEAMTLESITLSKVMEGFGGLEALLETRNALEEQAEVLAKEEEMRVETTQEDVVVYEDTSEEHILTLDSISEATDAIEAETAVMLEAILGLKQAARQQEERQNGESIVQEAEKESVGQQASVLDAMAEVEASLETLENESLSETTDHLEIEADCGEVEDMEATETLKMSEDLQIDVLTEERFISVSGHEEGVGPVGQEVIRADILEAAVVTEDLKMEEETHTGALSDEYASGTHADLDPVQRLFLEKIREYNNMHRLNEEDPDYDKHLSEERAKLQRFYGGGDLNSFPQFSFSEPEMDKDSK</sequence>
<keyword evidence="14" id="KW-0175">Coiled coil</keyword>
<evidence type="ECO:0000256" key="14">
    <source>
        <dbReference type="SAM" id="Coils"/>
    </source>
</evidence>
<dbReference type="Pfam" id="PF05511">
    <property type="entry name" value="ATP-synt_F6"/>
    <property type="match status" value="1"/>
</dbReference>
<dbReference type="GO" id="GO:0015986">
    <property type="term" value="P:proton motive force-driven ATP synthesis"/>
    <property type="evidence" value="ECO:0007669"/>
    <property type="project" value="InterPro"/>
</dbReference>
<keyword evidence="8" id="KW-0496">Mitochondrion</keyword>
<keyword evidence="16" id="KW-1185">Reference proteome</keyword>
<keyword evidence="5" id="KW-0375">Hydrogen ion transport</keyword>
<feature type="region of interest" description="Disordered" evidence="15">
    <location>
        <begin position="69"/>
        <end position="137"/>
    </location>
</feature>
<dbReference type="Gene3D" id="1.10.246.110">
    <property type="entry name" value="Mitochondrial ATP synthase-coupling factor 6"/>
    <property type="match status" value="1"/>
</dbReference>
<feature type="coiled-coil region" evidence="14">
    <location>
        <begin position="722"/>
        <end position="753"/>
    </location>
</feature>
<dbReference type="AlphaFoldDB" id="A0A6P8U6F7"/>
<evidence type="ECO:0000256" key="10">
    <source>
        <dbReference type="ARBA" id="ARBA00029863"/>
    </source>
</evidence>
<accession>A0A6P8U6F7</accession>
<feature type="compositionally biased region" description="Low complexity" evidence="15">
    <location>
        <begin position="127"/>
        <end position="137"/>
    </location>
</feature>
<evidence type="ECO:0000256" key="1">
    <source>
        <dbReference type="ARBA" id="ARBA00004273"/>
    </source>
</evidence>
<evidence type="ECO:0000256" key="6">
    <source>
        <dbReference type="ARBA" id="ARBA00022792"/>
    </source>
</evidence>
<dbReference type="InterPro" id="IPR036204">
    <property type="entry name" value="ATP_synth_f6_sf_mt"/>
</dbReference>
<comment type="similarity">
    <text evidence="2">Belongs to the eukaryotic ATPase subunit F6 family.</text>
</comment>
<proteinExistence type="inferred from homology"/>
<evidence type="ECO:0000256" key="11">
    <source>
        <dbReference type="ARBA" id="ARBA00059339"/>
    </source>
</evidence>
<comment type="subcellular location">
    <subcellularLocation>
        <location evidence="1">Mitochondrion inner membrane</location>
    </subcellularLocation>
</comment>
<dbReference type="GeneID" id="117546306"/>
<evidence type="ECO:0000256" key="15">
    <source>
        <dbReference type="SAM" id="MobiDB-lite"/>
    </source>
</evidence>
<evidence type="ECO:0000256" key="4">
    <source>
        <dbReference type="ARBA" id="ARBA00022547"/>
    </source>
</evidence>
<evidence type="ECO:0000256" key="12">
    <source>
        <dbReference type="ARBA" id="ARBA00064647"/>
    </source>
</evidence>
<reference evidence="17" key="1">
    <citation type="submission" date="2025-08" db="UniProtKB">
        <authorList>
            <consortium name="RefSeq"/>
        </authorList>
    </citation>
    <scope>IDENTIFICATION</scope>
</reference>
<dbReference type="InParanoid" id="A0A6P8U6F7"/>
<dbReference type="OrthoDB" id="8944075at2759"/>
<comment type="function">
    <text evidence="11">Subunit F6, of the mitochondrial membrane ATP synthase complex (F(1)F(0) ATP synthase or Complex V) that produces ATP from ADP in the presence of a proton gradient across the membrane which is generated by electron transport complexes of the respiratory chain. ATP synthase complex consist of a soluble F(1) head domain - the catalytic core - and a membrane F(1) domain - the membrane proton channel. These two domains are linked by a central stalk rotating inside the F(1) region and a stationary peripheral stalk. During catalysis, ATP synthesis in the catalytic domain of F(1) is coupled via a rotary mechanism of the central stalk subunits to proton translocation. In vivo, can only synthesize ATP although its ATP hydrolase activity can be activated artificially in vitro. Part of the complex F(0) domain. Part of the complex F(0) domain and the peripheric stalk, which acts as a stator to hold the catalytic alpha(3)beta(3) subcomplex and subunit a/ATP6 static relative to the rotary elements.</text>
</comment>
<dbReference type="SUPFAM" id="SSF111357">
    <property type="entry name" value="Mitochondrial ATP synthase coupling factor 6"/>
    <property type="match status" value="1"/>
</dbReference>
<name>A0A6P8U6F7_GYMAC</name>
<dbReference type="RefSeq" id="XP_034072384.1">
    <property type="nucleotide sequence ID" value="XM_034216493.1"/>
</dbReference>
<dbReference type="GO" id="GO:0005743">
    <property type="term" value="C:mitochondrial inner membrane"/>
    <property type="evidence" value="ECO:0007669"/>
    <property type="project" value="UniProtKB-SubCell"/>
</dbReference>
<dbReference type="Proteomes" id="UP000515161">
    <property type="component" value="Unplaced"/>
</dbReference>
<dbReference type="PANTHER" id="PTHR12441:SF14">
    <property type="entry name" value="ATP SYNTHASE-COUPLING FACTOR 6, MITOCHONDRIAL"/>
    <property type="match status" value="1"/>
</dbReference>
<dbReference type="GO" id="GO:0045259">
    <property type="term" value="C:proton-transporting ATP synthase complex"/>
    <property type="evidence" value="ECO:0007669"/>
    <property type="project" value="UniProtKB-KW"/>
</dbReference>
<evidence type="ECO:0000256" key="2">
    <source>
        <dbReference type="ARBA" id="ARBA00007346"/>
    </source>
</evidence>
<gene>
    <name evidence="17" type="primary">LOC117546306</name>
</gene>
<evidence type="ECO:0000256" key="3">
    <source>
        <dbReference type="ARBA" id="ARBA00022448"/>
    </source>
</evidence>
<keyword evidence="6" id="KW-0999">Mitochondrion inner membrane</keyword>
<evidence type="ECO:0000313" key="16">
    <source>
        <dbReference type="Proteomes" id="UP000515161"/>
    </source>
</evidence>
<dbReference type="PANTHER" id="PTHR12441">
    <property type="entry name" value="ATP SYNTHASE COUPLING FACTOR 6, MITOCHONDRIAL"/>
    <property type="match status" value="1"/>
</dbReference>
<keyword evidence="7" id="KW-0406">Ion transport</keyword>
<feature type="coiled-coil region" evidence="14">
    <location>
        <begin position="795"/>
        <end position="840"/>
    </location>
</feature>
<evidence type="ECO:0000256" key="7">
    <source>
        <dbReference type="ARBA" id="ARBA00023065"/>
    </source>
</evidence>
<keyword evidence="9" id="KW-0472">Membrane</keyword>